<dbReference type="EMBL" id="KI913118">
    <property type="protein sequence ID" value="ETV85565.1"/>
    <property type="molecule type" value="Genomic_DNA"/>
</dbReference>
<keyword evidence="2" id="KW-0479">Metal-binding</keyword>
<evidence type="ECO:0000256" key="1">
    <source>
        <dbReference type="ARBA" id="ARBA00001968"/>
    </source>
</evidence>
<dbReference type="OrthoDB" id="127845at2759"/>
<evidence type="ECO:0000313" key="4">
    <source>
        <dbReference type="EMBL" id="ETV85565.1"/>
    </source>
</evidence>
<evidence type="ECO:0000256" key="2">
    <source>
        <dbReference type="ARBA" id="ARBA00022723"/>
    </source>
</evidence>
<dbReference type="RefSeq" id="XP_009825583.1">
    <property type="nucleotide sequence ID" value="XM_009827281.1"/>
</dbReference>
<gene>
    <name evidence="4" type="ORF">H257_03273</name>
</gene>
<sequence>MSIRQSDVVMLMSMTRSTRQRRFLLALLASQAVERPLIPNIRFNLLGLSNANAILDYRFDIAGIRQLGYHLGLPAVLVTASQNRVLRDEAMCILLGRLAFPTRLHDMSRTFGRSRSSICDVFLHVVNLLYNLWGRVLYFNKSLVVKNIDRYCAAVARKGSPLPNVYGFIDGTKIQTCRIESVGDGNNRQKQIYSSDMPDGICVHFFGPVEGRRHDATMLRESKLLEFFQNNREVFFSKYIYGDPAYGIVEYLLSGYKGNDVGVLKRDFNKWMSRVRQSVEWNFKIFKTLWSFITFKILSKIRLSPVAKIVCIAMLLTNCHCCHFRGNQISQYFDLEPPTLKDYLNMLEIVEV</sequence>
<dbReference type="PANTHER" id="PTHR34615:SF1">
    <property type="entry name" value="PX DOMAIN-CONTAINING PROTEIN"/>
    <property type="match status" value="1"/>
</dbReference>
<reference evidence="4" key="1">
    <citation type="submission" date="2013-12" db="EMBL/GenBank/DDBJ databases">
        <title>The Genome Sequence of Aphanomyces astaci APO3.</title>
        <authorList>
            <consortium name="The Broad Institute Genomics Platform"/>
            <person name="Russ C."/>
            <person name="Tyler B."/>
            <person name="van West P."/>
            <person name="Dieguez-Uribeondo J."/>
            <person name="Young S.K."/>
            <person name="Zeng Q."/>
            <person name="Gargeya S."/>
            <person name="Fitzgerald M."/>
            <person name="Abouelleil A."/>
            <person name="Alvarado L."/>
            <person name="Chapman S.B."/>
            <person name="Gainer-Dewar J."/>
            <person name="Goldberg J."/>
            <person name="Griggs A."/>
            <person name="Gujja S."/>
            <person name="Hansen M."/>
            <person name="Howarth C."/>
            <person name="Imamovic A."/>
            <person name="Ireland A."/>
            <person name="Larimer J."/>
            <person name="McCowan C."/>
            <person name="Murphy C."/>
            <person name="Pearson M."/>
            <person name="Poon T.W."/>
            <person name="Priest M."/>
            <person name="Roberts A."/>
            <person name="Saif S."/>
            <person name="Shea T."/>
            <person name="Sykes S."/>
            <person name="Wortman J."/>
            <person name="Nusbaum C."/>
            <person name="Birren B."/>
        </authorList>
    </citation>
    <scope>NUCLEOTIDE SEQUENCE [LARGE SCALE GENOMIC DNA]</scope>
    <source>
        <strain evidence="4">APO3</strain>
    </source>
</reference>
<evidence type="ECO:0000259" key="3">
    <source>
        <dbReference type="Pfam" id="PF13359"/>
    </source>
</evidence>
<dbReference type="GeneID" id="20805269"/>
<dbReference type="VEuPathDB" id="FungiDB:H257_03273"/>
<dbReference type="InterPro" id="IPR027806">
    <property type="entry name" value="HARBI1_dom"/>
</dbReference>
<dbReference type="AlphaFoldDB" id="W4H0R0"/>
<dbReference type="STRING" id="112090.W4H0R0"/>
<accession>W4H0R0</accession>
<dbReference type="PANTHER" id="PTHR34615">
    <property type="entry name" value="PX DOMAIN-CONTAINING PROTEIN"/>
    <property type="match status" value="1"/>
</dbReference>
<dbReference type="GO" id="GO:0046872">
    <property type="term" value="F:metal ion binding"/>
    <property type="evidence" value="ECO:0007669"/>
    <property type="project" value="UniProtKB-KW"/>
</dbReference>
<protein>
    <recommendedName>
        <fullName evidence="3">DDE Tnp4 domain-containing protein</fullName>
    </recommendedName>
</protein>
<comment type="cofactor">
    <cofactor evidence="1">
        <name>a divalent metal cation</name>
        <dbReference type="ChEBI" id="CHEBI:60240"/>
    </cofactor>
</comment>
<dbReference type="Pfam" id="PF13359">
    <property type="entry name" value="DDE_Tnp_4"/>
    <property type="match status" value="1"/>
</dbReference>
<organism evidence="4">
    <name type="scientific">Aphanomyces astaci</name>
    <name type="common">Crayfish plague agent</name>
    <dbReference type="NCBI Taxonomy" id="112090"/>
    <lineage>
        <taxon>Eukaryota</taxon>
        <taxon>Sar</taxon>
        <taxon>Stramenopiles</taxon>
        <taxon>Oomycota</taxon>
        <taxon>Saprolegniomycetes</taxon>
        <taxon>Saprolegniales</taxon>
        <taxon>Verrucalvaceae</taxon>
        <taxon>Aphanomyces</taxon>
    </lineage>
</organism>
<proteinExistence type="predicted"/>
<name>W4H0R0_APHAT</name>
<feature type="domain" description="DDE Tnp4" evidence="3">
    <location>
        <begin position="198"/>
        <end position="318"/>
    </location>
</feature>